<dbReference type="InterPro" id="IPR027469">
    <property type="entry name" value="Cation_efflux_TMD_sf"/>
</dbReference>
<feature type="transmembrane region" description="Helical" evidence="9">
    <location>
        <begin position="57"/>
        <end position="78"/>
    </location>
</feature>
<evidence type="ECO:0000259" key="11">
    <source>
        <dbReference type="Pfam" id="PF16916"/>
    </source>
</evidence>
<keyword evidence="6" id="KW-0406">Ion transport</keyword>
<keyword evidence="3" id="KW-0813">Transport</keyword>
<dbReference type="InterPro" id="IPR002524">
    <property type="entry name" value="Cation_efflux"/>
</dbReference>
<keyword evidence="6" id="KW-0864">Zinc transport</keyword>
<dbReference type="GO" id="GO:0006829">
    <property type="term" value="P:zinc ion transport"/>
    <property type="evidence" value="ECO:0007669"/>
    <property type="project" value="UniProtKB-KW"/>
</dbReference>
<organism evidence="12 13">
    <name type="scientific">Acidihalobacter aeolianus</name>
    <dbReference type="NCBI Taxonomy" id="2792603"/>
    <lineage>
        <taxon>Bacteria</taxon>
        <taxon>Pseudomonadati</taxon>
        <taxon>Pseudomonadota</taxon>
        <taxon>Gammaproteobacteria</taxon>
        <taxon>Chromatiales</taxon>
        <taxon>Ectothiorhodospiraceae</taxon>
        <taxon>Acidihalobacter</taxon>
    </lineage>
</organism>
<feature type="transmembrane region" description="Helical" evidence="9">
    <location>
        <begin position="127"/>
        <end position="149"/>
    </location>
</feature>
<comment type="subcellular location">
    <subcellularLocation>
        <location evidence="1">Membrane</location>
        <topology evidence="1">Multi-pass membrane protein</topology>
    </subcellularLocation>
</comment>
<evidence type="ECO:0000256" key="1">
    <source>
        <dbReference type="ARBA" id="ARBA00004141"/>
    </source>
</evidence>
<evidence type="ECO:0000256" key="3">
    <source>
        <dbReference type="ARBA" id="ARBA00022448"/>
    </source>
</evidence>
<dbReference type="PANTHER" id="PTHR43840:SF15">
    <property type="entry name" value="MITOCHONDRIAL METAL TRANSPORTER 1-RELATED"/>
    <property type="match status" value="1"/>
</dbReference>
<keyword evidence="4" id="KW-0410">Iron transport</keyword>
<dbReference type="SUPFAM" id="SSF160240">
    <property type="entry name" value="Cation efflux protein cytoplasmic domain-like"/>
    <property type="match status" value="1"/>
</dbReference>
<keyword evidence="8 9" id="KW-0472">Membrane</keyword>
<dbReference type="EMBL" id="CP017448">
    <property type="protein sequence ID" value="AOV18291.1"/>
    <property type="molecule type" value="Genomic_DNA"/>
</dbReference>
<evidence type="ECO:0000313" key="13">
    <source>
        <dbReference type="Proteomes" id="UP000095342"/>
    </source>
</evidence>
<dbReference type="InterPro" id="IPR050291">
    <property type="entry name" value="CDF_Transporter"/>
</dbReference>
<reference evidence="12 13" key="1">
    <citation type="submission" date="2016-09" db="EMBL/GenBank/DDBJ databases">
        <title>Acidihalobacter prosperus V6 (DSM14174).</title>
        <authorList>
            <person name="Khaleque H.N."/>
            <person name="Ramsay J.P."/>
            <person name="Murphy R.J.T."/>
            <person name="Kaksonen A.H."/>
            <person name="Boxall N.J."/>
            <person name="Watkin E.L.J."/>
        </authorList>
    </citation>
    <scope>NUCLEOTIDE SEQUENCE [LARGE SCALE GENOMIC DNA]</scope>
    <source>
        <strain evidence="12 13">V6</strain>
    </source>
</reference>
<dbReference type="InterPro" id="IPR027470">
    <property type="entry name" value="Cation_efflux_CTD"/>
</dbReference>
<dbReference type="GO" id="GO:0006826">
    <property type="term" value="P:iron ion transport"/>
    <property type="evidence" value="ECO:0007669"/>
    <property type="project" value="UniProtKB-KW"/>
</dbReference>
<keyword evidence="4" id="KW-0408">Iron</keyword>
<evidence type="ECO:0000256" key="2">
    <source>
        <dbReference type="ARBA" id="ARBA00010212"/>
    </source>
</evidence>
<comment type="similarity">
    <text evidence="2">Belongs to the cation diffusion facilitator (CDF) transporter (TC 2.A.4) family. FieF subfamily.</text>
</comment>
<evidence type="ECO:0000256" key="9">
    <source>
        <dbReference type="SAM" id="Phobius"/>
    </source>
</evidence>
<accession>A0A1D8KBG0</accession>
<dbReference type="GO" id="GO:0008324">
    <property type="term" value="F:monoatomic cation transmembrane transporter activity"/>
    <property type="evidence" value="ECO:0007669"/>
    <property type="project" value="InterPro"/>
</dbReference>
<evidence type="ECO:0000313" key="12">
    <source>
        <dbReference type="EMBL" id="AOV18291.1"/>
    </source>
</evidence>
<evidence type="ECO:0000256" key="7">
    <source>
        <dbReference type="ARBA" id="ARBA00022989"/>
    </source>
</evidence>
<dbReference type="PANTHER" id="PTHR43840">
    <property type="entry name" value="MITOCHONDRIAL METAL TRANSPORTER 1-RELATED"/>
    <property type="match status" value="1"/>
</dbReference>
<evidence type="ECO:0000256" key="5">
    <source>
        <dbReference type="ARBA" id="ARBA00022692"/>
    </source>
</evidence>
<proteinExistence type="inferred from homology"/>
<feature type="domain" description="Cation efflux protein transmembrane" evidence="10">
    <location>
        <begin position="32"/>
        <end position="221"/>
    </location>
</feature>
<gene>
    <name evidence="12" type="ORF">BJI67_15565</name>
</gene>
<protein>
    <submittedName>
        <fullName evidence="12">Uncharacterized protein</fullName>
    </submittedName>
</protein>
<dbReference type="NCBIfam" id="TIGR01297">
    <property type="entry name" value="CDF"/>
    <property type="match status" value="1"/>
</dbReference>
<dbReference type="KEGG" id="aaeo:BJI67_15565"/>
<evidence type="ECO:0000259" key="10">
    <source>
        <dbReference type="Pfam" id="PF01545"/>
    </source>
</evidence>
<feature type="domain" description="Cation efflux protein cytoplasmic" evidence="11">
    <location>
        <begin position="228"/>
        <end position="301"/>
    </location>
</feature>
<keyword evidence="6" id="KW-0862">Zinc</keyword>
<feature type="transmembrane region" description="Helical" evidence="9">
    <location>
        <begin position="169"/>
        <end position="190"/>
    </location>
</feature>
<keyword evidence="7 9" id="KW-1133">Transmembrane helix</keyword>
<feature type="transmembrane region" description="Helical" evidence="9">
    <location>
        <begin position="98"/>
        <end position="115"/>
    </location>
</feature>
<feature type="transmembrane region" description="Helical" evidence="9">
    <location>
        <begin position="30"/>
        <end position="51"/>
    </location>
</feature>
<sequence>MTQQSLADQLNSSAETNLGLSTAEIEKRRWMLASTAFNSVLGLAKLGWAWWSGSLIVMADAVHSLSDVVGALLIYAAVRFSTHRSARFPLGLHKLEDLAAVLSGFAVLAAGYEILRSVLDVRDAPAAMPGLTGAFIAVLLVLQGVFFYAERRAAIRLSSPGLRSDAANWLGDIGAGFVVIIGVVAHALGLPYAEQIAVAIILLLILHGAWEVLHDGILSLLDAAAVGDERKLVLETLVHHPGVQTARDVILRRAGSALFLAATVEVVPSGLRAAHEVVDQLEATLRAKLPRLETVALHFEPAASAHRRNITLFEDDRQTLANRFGQAAWLRVEEAGPDADQVQSVWIANPYRGTTRGKGIKLAAWLIRQNAERVRFAPDTPLETALAELLESAGITLDAAPVDVDTHAPNRHEHGQDGA</sequence>
<evidence type="ECO:0000256" key="8">
    <source>
        <dbReference type="ARBA" id="ARBA00023136"/>
    </source>
</evidence>
<dbReference type="InterPro" id="IPR058533">
    <property type="entry name" value="Cation_efflux_TM"/>
</dbReference>
<dbReference type="Pfam" id="PF01545">
    <property type="entry name" value="Cation_efflux"/>
    <property type="match status" value="1"/>
</dbReference>
<dbReference type="InterPro" id="IPR036837">
    <property type="entry name" value="Cation_efflux_CTD_sf"/>
</dbReference>
<evidence type="ECO:0000256" key="6">
    <source>
        <dbReference type="ARBA" id="ARBA00022906"/>
    </source>
</evidence>
<evidence type="ECO:0000256" key="4">
    <source>
        <dbReference type="ARBA" id="ARBA00022496"/>
    </source>
</evidence>
<dbReference type="Gene3D" id="1.20.1510.10">
    <property type="entry name" value="Cation efflux protein transmembrane domain"/>
    <property type="match status" value="1"/>
</dbReference>
<dbReference type="AlphaFoldDB" id="A0A1D8KBG0"/>
<keyword evidence="5 9" id="KW-0812">Transmembrane</keyword>
<dbReference type="Proteomes" id="UP000095342">
    <property type="component" value="Chromosome"/>
</dbReference>
<name>A0A1D8KBG0_9GAMM</name>
<keyword evidence="13" id="KW-1185">Reference proteome</keyword>
<dbReference type="Pfam" id="PF16916">
    <property type="entry name" value="ZT_dimer"/>
    <property type="match status" value="1"/>
</dbReference>
<dbReference type="Gene3D" id="3.30.70.1350">
    <property type="entry name" value="Cation efflux protein, cytoplasmic domain"/>
    <property type="match status" value="1"/>
</dbReference>
<dbReference type="GO" id="GO:0016020">
    <property type="term" value="C:membrane"/>
    <property type="evidence" value="ECO:0007669"/>
    <property type="project" value="UniProtKB-SubCell"/>
</dbReference>
<dbReference type="SUPFAM" id="SSF161111">
    <property type="entry name" value="Cation efflux protein transmembrane domain-like"/>
    <property type="match status" value="1"/>
</dbReference>